<dbReference type="KEGG" id="sti:Sthe_1911"/>
<dbReference type="EMBL" id="CP001823">
    <property type="protein sequence ID" value="ACZ39343.1"/>
    <property type="molecule type" value="Genomic_DNA"/>
</dbReference>
<gene>
    <name evidence="1" type="ordered locus">Sthe_1911</name>
</gene>
<evidence type="ECO:0000313" key="1">
    <source>
        <dbReference type="EMBL" id="ACZ39343.1"/>
    </source>
</evidence>
<organism evidence="1 2">
    <name type="scientific">Sphaerobacter thermophilus (strain ATCC 49802 / DSM 20745 / KCCM 41009 / NCIMB 13125 / S 6022)</name>
    <dbReference type="NCBI Taxonomy" id="479434"/>
    <lineage>
        <taxon>Bacteria</taxon>
        <taxon>Pseudomonadati</taxon>
        <taxon>Thermomicrobiota</taxon>
        <taxon>Thermomicrobia</taxon>
        <taxon>Sphaerobacterales</taxon>
        <taxon>Sphaerobacterineae</taxon>
        <taxon>Sphaerobacteraceae</taxon>
        <taxon>Sphaerobacter</taxon>
    </lineage>
</organism>
<accession>D1C526</accession>
<dbReference type="HOGENOM" id="CLU_2958457_0_0_0"/>
<dbReference type="InParanoid" id="D1C526"/>
<name>D1C526_SPHTD</name>
<dbReference type="RefSeq" id="WP_012872389.1">
    <property type="nucleotide sequence ID" value="NC_013523.1"/>
</dbReference>
<dbReference type="OrthoDB" id="166806at2"/>
<dbReference type="AlphaFoldDB" id="D1C526"/>
<reference evidence="2" key="1">
    <citation type="submission" date="2009-11" db="EMBL/GenBank/DDBJ databases">
        <title>The complete chromosome 1 of Sphaerobacter thermophilus DSM 20745.</title>
        <authorList>
            <person name="Lucas S."/>
            <person name="Copeland A."/>
            <person name="Lapidus A."/>
            <person name="Glavina del Rio T."/>
            <person name="Dalin E."/>
            <person name="Tice H."/>
            <person name="Bruce D."/>
            <person name="Goodwin L."/>
            <person name="Pitluck S."/>
            <person name="Kyrpides N."/>
            <person name="Mavromatis K."/>
            <person name="Ivanova N."/>
            <person name="Mikhailova N."/>
            <person name="LaButti K.M."/>
            <person name="Clum A."/>
            <person name="Sun H.I."/>
            <person name="Brettin T."/>
            <person name="Detter J.C."/>
            <person name="Han C."/>
            <person name="Larimer F."/>
            <person name="Land M."/>
            <person name="Hauser L."/>
            <person name="Markowitz V."/>
            <person name="Cheng J.F."/>
            <person name="Hugenholtz P."/>
            <person name="Woyke T."/>
            <person name="Wu D."/>
            <person name="Steenblock K."/>
            <person name="Schneider S."/>
            <person name="Pukall R."/>
            <person name="Goeker M."/>
            <person name="Klenk H.P."/>
            <person name="Eisen J.A."/>
        </authorList>
    </citation>
    <scope>NUCLEOTIDE SEQUENCE [LARGE SCALE GENOMIC DNA]</scope>
    <source>
        <strain evidence="2">ATCC 49802 / DSM 20745 / S 6022</strain>
    </source>
</reference>
<evidence type="ECO:0000313" key="2">
    <source>
        <dbReference type="Proteomes" id="UP000002027"/>
    </source>
</evidence>
<dbReference type="Proteomes" id="UP000002027">
    <property type="component" value="Chromosome 1"/>
</dbReference>
<sequence>MSRLTRLVQILAPRSGRDEGFESYYGSILLTRQDGTPSAEEARRDFEPVRRIMDRAVIF</sequence>
<protein>
    <submittedName>
        <fullName evidence="1">Uncharacterized protein</fullName>
    </submittedName>
</protein>
<proteinExistence type="predicted"/>
<dbReference type="STRING" id="479434.Sthe_1911"/>
<keyword evidence="2" id="KW-1185">Reference proteome</keyword>
<reference evidence="1 2" key="2">
    <citation type="journal article" date="2010" name="Stand. Genomic Sci.">
        <title>Complete genome sequence of Desulfohalobium retbaense type strain (HR(100)).</title>
        <authorList>
            <person name="Spring S."/>
            <person name="Nolan M."/>
            <person name="Lapidus A."/>
            <person name="Glavina Del Rio T."/>
            <person name="Copeland A."/>
            <person name="Tice H."/>
            <person name="Cheng J.F."/>
            <person name="Lucas S."/>
            <person name="Land M."/>
            <person name="Chen F."/>
            <person name="Bruce D."/>
            <person name="Goodwin L."/>
            <person name="Pitluck S."/>
            <person name="Ivanova N."/>
            <person name="Mavromatis K."/>
            <person name="Mikhailova N."/>
            <person name="Pati A."/>
            <person name="Chen A."/>
            <person name="Palaniappan K."/>
            <person name="Hauser L."/>
            <person name="Chang Y.J."/>
            <person name="Jeffries C.D."/>
            <person name="Munk C."/>
            <person name="Kiss H."/>
            <person name="Chain P."/>
            <person name="Han C."/>
            <person name="Brettin T."/>
            <person name="Detter J.C."/>
            <person name="Schuler E."/>
            <person name="Goker M."/>
            <person name="Rohde M."/>
            <person name="Bristow J."/>
            <person name="Eisen J.A."/>
            <person name="Markowitz V."/>
            <person name="Hugenholtz P."/>
            <person name="Kyrpides N.C."/>
            <person name="Klenk H.P."/>
        </authorList>
    </citation>
    <scope>NUCLEOTIDE SEQUENCE [LARGE SCALE GENOMIC DNA]</scope>
    <source>
        <strain evidence="2">ATCC 49802 / DSM 20745 / S 6022</strain>
    </source>
</reference>